<dbReference type="InterPro" id="IPR029063">
    <property type="entry name" value="SAM-dependent_MTases_sf"/>
</dbReference>
<proteinExistence type="inferred from homology"/>
<keyword evidence="4" id="KW-0808">Transferase</keyword>
<reference evidence="9" key="1">
    <citation type="journal article" date="2019" name="Int. J. Syst. Evol. Microbiol.">
        <title>The Global Catalogue of Microorganisms (GCM) 10K type strain sequencing project: providing services to taxonomists for standard genome sequencing and annotation.</title>
        <authorList>
            <consortium name="The Broad Institute Genomics Platform"/>
            <consortium name="The Broad Institute Genome Sequencing Center for Infectious Disease"/>
            <person name="Wu L."/>
            <person name="Ma J."/>
        </authorList>
    </citation>
    <scope>NUCLEOTIDE SEQUENCE [LARGE SCALE GENOMIC DNA]</scope>
    <source>
        <strain evidence="9">CGMCC 1.10106</strain>
    </source>
</reference>
<dbReference type="EC" id="2.1.1.72" evidence="2"/>
<dbReference type="InterPro" id="IPR002941">
    <property type="entry name" value="DNA_methylase_N4/N6"/>
</dbReference>
<dbReference type="Proteomes" id="UP000618591">
    <property type="component" value="Unassembled WGS sequence"/>
</dbReference>
<dbReference type="InterPro" id="IPR002295">
    <property type="entry name" value="N4/N6-MTase_EcoPI_Mod-like"/>
</dbReference>
<comment type="similarity">
    <text evidence="1">Belongs to the N(4)/N(6)-methyltransferase family.</text>
</comment>
<evidence type="ECO:0000256" key="4">
    <source>
        <dbReference type="ARBA" id="ARBA00022679"/>
    </source>
</evidence>
<keyword evidence="9" id="KW-1185">Reference proteome</keyword>
<sequence length="411" mass="45827">MALQQLPSPEILKAYPVIFNGKRARWRQLRKNGKSARREDRPNSWFEMIDPDGNGVWPIHPKEGWEGRWSIGPDTWKSIKHTPEVKWEKRKSGWTPYRIEVASDTPTMPSSTIFDDVGQNRQAKAQLNQILGTNHGFDTPKPFDLIEKIISLVSDRDCLVLDSFCGSGSTAHAVLDLNNKDGGRRRFITIEMSDDIATNVALKRLKNVVCGYRSQFKSTDIVYQKKVTLRDLQNPDALMSEMEEIRDEKRSEYDEVKVSIEDGLLTVSGVFGTDDDIQGLGGGFRFCTLGESLFDEFGDIAPAVSFPDLAAHVFFAETGAPIPARADSGSSLIGLHDKKAIYLLFEPAVQNVSRKAAGNVLTPDALSHLPKPSQGFPDQRIVFAEGCTVSPERLKAEAVIFKQIPYQIEGM</sequence>
<evidence type="ECO:0000256" key="1">
    <source>
        <dbReference type="ARBA" id="ARBA00006594"/>
    </source>
</evidence>
<evidence type="ECO:0000313" key="9">
    <source>
        <dbReference type="Proteomes" id="UP000618591"/>
    </source>
</evidence>
<keyword evidence="3" id="KW-0489">Methyltransferase</keyword>
<evidence type="ECO:0000256" key="2">
    <source>
        <dbReference type="ARBA" id="ARBA00011900"/>
    </source>
</evidence>
<dbReference type="Gene3D" id="3.40.50.150">
    <property type="entry name" value="Vaccinia Virus protein VP39"/>
    <property type="match status" value="1"/>
</dbReference>
<organism evidence="8 9">
    <name type="scientific">Sphingomonas psychrolutea</name>
    <dbReference type="NCBI Taxonomy" id="1259676"/>
    <lineage>
        <taxon>Bacteria</taxon>
        <taxon>Pseudomonadati</taxon>
        <taxon>Pseudomonadota</taxon>
        <taxon>Alphaproteobacteria</taxon>
        <taxon>Sphingomonadales</taxon>
        <taxon>Sphingomonadaceae</taxon>
        <taxon>Sphingomonas</taxon>
    </lineage>
</organism>
<evidence type="ECO:0000256" key="5">
    <source>
        <dbReference type="ARBA" id="ARBA00022691"/>
    </source>
</evidence>
<evidence type="ECO:0000256" key="6">
    <source>
        <dbReference type="ARBA" id="ARBA00047942"/>
    </source>
</evidence>
<evidence type="ECO:0000259" key="7">
    <source>
        <dbReference type="Pfam" id="PF01555"/>
    </source>
</evidence>
<evidence type="ECO:0000313" key="8">
    <source>
        <dbReference type="EMBL" id="GGA51552.1"/>
    </source>
</evidence>
<evidence type="ECO:0000256" key="3">
    <source>
        <dbReference type="ARBA" id="ARBA00022603"/>
    </source>
</evidence>
<keyword evidence="5" id="KW-0949">S-adenosyl-L-methionine</keyword>
<comment type="caution">
    <text evidence="8">The sequence shown here is derived from an EMBL/GenBank/DDBJ whole genome shotgun (WGS) entry which is preliminary data.</text>
</comment>
<dbReference type="SUPFAM" id="SSF53335">
    <property type="entry name" value="S-adenosyl-L-methionine-dependent methyltransferases"/>
    <property type="match status" value="1"/>
</dbReference>
<protein>
    <recommendedName>
        <fullName evidence="2">site-specific DNA-methyltransferase (adenine-specific)</fullName>
        <ecNumber evidence="2">2.1.1.72</ecNumber>
    </recommendedName>
</protein>
<comment type="catalytic activity">
    <reaction evidence="6">
        <text>a 2'-deoxyadenosine in DNA + S-adenosyl-L-methionine = an N(6)-methyl-2'-deoxyadenosine in DNA + S-adenosyl-L-homocysteine + H(+)</text>
        <dbReference type="Rhea" id="RHEA:15197"/>
        <dbReference type="Rhea" id="RHEA-COMP:12418"/>
        <dbReference type="Rhea" id="RHEA-COMP:12419"/>
        <dbReference type="ChEBI" id="CHEBI:15378"/>
        <dbReference type="ChEBI" id="CHEBI:57856"/>
        <dbReference type="ChEBI" id="CHEBI:59789"/>
        <dbReference type="ChEBI" id="CHEBI:90615"/>
        <dbReference type="ChEBI" id="CHEBI:90616"/>
        <dbReference type="EC" id="2.1.1.72"/>
    </reaction>
</comment>
<dbReference type="EMBL" id="BMDW01000012">
    <property type="protein sequence ID" value="GGA51552.1"/>
    <property type="molecule type" value="Genomic_DNA"/>
</dbReference>
<name>A0ABQ1GW38_9SPHN</name>
<feature type="domain" description="DNA methylase N-4/N-6" evidence="7">
    <location>
        <begin position="76"/>
        <end position="197"/>
    </location>
</feature>
<dbReference type="PRINTS" id="PR00506">
    <property type="entry name" value="D21N6MTFRASE"/>
</dbReference>
<gene>
    <name evidence="8" type="ORF">GCM10011395_22410</name>
</gene>
<dbReference type="Pfam" id="PF01555">
    <property type="entry name" value="N6_N4_Mtase"/>
    <property type="match status" value="1"/>
</dbReference>
<accession>A0ABQ1GW38</accession>